<dbReference type="GO" id="GO:0046983">
    <property type="term" value="F:protein dimerization activity"/>
    <property type="evidence" value="ECO:0007669"/>
    <property type="project" value="InterPro"/>
</dbReference>
<evidence type="ECO:0000259" key="8">
    <source>
        <dbReference type="PROSITE" id="PS50888"/>
    </source>
</evidence>
<dbReference type="GO" id="GO:0003700">
    <property type="term" value="F:DNA-binding transcription factor activity"/>
    <property type="evidence" value="ECO:0007669"/>
    <property type="project" value="InterPro"/>
</dbReference>
<dbReference type="GO" id="GO:0016607">
    <property type="term" value="C:nuclear speck"/>
    <property type="evidence" value="ECO:0007669"/>
    <property type="project" value="UniProtKB-SubCell"/>
</dbReference>
<name>A0A7R9JZ77_TIMGE</name>
<dbReference type="InterPro" id="IPR032660">
    <property type="entry name" value="ATOH8_bHLH"/>
</dbReference>
<keyword evidence="6" id="KW-0539">Nucleus</keyword>
<evidence type="ECO:0000256" key="7">
    <source>
        <dbReference type="SAM" id="MobiDB-lite"/>
    </source>
</evidence>
<keyword evidence="5" id="KW-0804">Transcription</keyword>
<dbReference type="Pfam" id="PF00010">
    <property type="entry name" value="HLH"/>
    <property type="match status" value="1"/>
</dbReference>
<feature type="compositionally biased region" description="Basic and acidic residues" evidence="7">
    <location>
        <begin position="119"/>
        <end position="143"/>
    </location>
</feature>
<dbReference type="EMBL" id="OE841073">
    <property type="protein sequence ID" value="CAD7593966.1"/>
    <property type="molecule type" value="Genomic_DNA"/>
</dbReference>
<dbReference type="GO" id="GO:0045944">
    <property type="term" value="P:positive regulation of transcription by RNA polymerase II"/>
    <property type="evidence" value="ECO:0007669"/>
    <property type="project" value="TreeGrafter"/>
</dbReference>
<dbReference type="GO" id="GO:0005737">
    <property type="term" value="C:cytoplasm"/>
    <property type="evidence" value="ECO:0007669"/>
    <property type="project" value="UniProtKB-SubCell"/>
</dbReference>
<feature type="compositionally biased region" description="Pro residues" evidence="7">
    <location>
        <begin position="259"/>
        <end position="274"/>
    </location>
</feature>
<evidence type="ECO:0000256" key="5">
    <source>
        <dbReference type="ARBA" id="ARBA00023163"/>
    </source>
</evidence>
<feature type="domain" description="BHLH" evidence="8">
    <location>
        <begin position="428"/>
        <end position="480"/>
    </location>
</feature>
<feature type="compositionally biased region" description="Polar residues" evidence="7">
    <location>
        <begin position="399"/>
        <end position="424"/>
    </location>
</feature>
<feature type="region of interest" description="Disordered" evidence="7">
    <location>
        <begin position="388"/>
        <end position="427"/>
    </location>
</feature>
<evidence type="ECO:0000256" key="1">
    <source>
        <dbReference type="ARBA" id="ARBA00004324"/>
    </source>
</evidence>
<accession>A0A7R9JZ77</accession>
<keyword evidence="4" id="KW-0238">DNA-binding</keyword>
<dbReference type="PROSITE" id="PS50888">
    <property type="entry name" value="BHLH"/>
    <property type="match status" value="1"/>
</dbReference>
<dbReference type="InterPro" id="IPR011598">
    <property type="entry name" value="bHLH_dom"/>
</dbReference>
<comment type="subcellular location">
    <subcellularLocation>
        <location evidence="2">Cytoplasm</location>
    </subcellularLocation>
    <subcellularLocation>
        <location evidence="1">Nucleus speckle</location>
    </subcellularLocation>
</comment>
<dbReference type="Gene3D" id="4.10.280.10">
    <property type="entry name" value="Helix-loop-helix DNA-binding domain"/>
    <property type="match status" value="1"/>
</dbReference>
<gene>
    <name evidence="9" type="ORF">TGEB3V08_LOCUS5536</name>
</gene>
<keyword evidence="3" id="KW-0805">Transcription regulation</keyword>
<reference evidence="9" key="1">
    <citation type="submission" date="2020-11" db="EMBL/GenBank/DDBJ databases">
        <authorList>
            <person name="Tran Van P."/>
        </authorList>
    </citation>
    <scope>NUCLEOTIDE SEQUENCE</scope>
</reference>
<dbReference type="PANTHER" id="PTHR19290:SF102">
    <property type="entry name" value="TRANSCRIPTION FACTOR ATOH8"/>
    <property type="match status" value="1"/>
</dbReference>
<feature type="compositionally biased region" description="Low complexity" evidence="7">
    <location>
        <begin position="182"/>
        <end position="194"/>
    </location>
</feature>
<evidence type="ECO:0000256" key="4">
    <source>
        <dbReference type="ARBA" id="ARBA00023125"/>
    </source>
</evidence>
<organism evidence="9">
    <name type="scientific">Timema genevievae</name>
    <name type="common">Walking stick</name>
    <dbReference type="NCBI Taxonomy" id="629358"/>
    <lineage>
        <taxon>Eukaryota</taxon>
        <taxon>Metazoa</taxon>
        <taxon>Ecdysozoa</taxon>
        <taxon>Arthropoda</taxon>
        <taxon>Hexapoda</taxon>
        <taxon>Insecta</taxon>
        <taxon>Pterygota</taxon>
        <taxon>Neoptera</taxon>
        <taxon>Polyneoptera</taxon>
        <taxon>Phasmatodea</taxon>
        <taxon>Timematodea</taxon>
        <taxon>Timematoidea</taxon>
        <taxon>Timematidae</taxon>
        <taxon>Timema</taxon>
    </lineage>
</organism>
<dbReference type="InterPro" id="IPR036638">
    <property type="entry name" value="HLH_DNA-bd_sf"/>
</dbReference>
<dbReference type="FunFam" id="4.10.280.10:FF:000052">
    <property type="entry name" value="Protein atonal homolog 8"/>
    <property type="match status" value="1"/>
</dbReference>
<proteinExistence type="predicted"/>
<evidence type="ECO:0000256" key="2">
    <source>
        <dbReference type="ARBA" id="ARBA00004496"/>
    </source>
</evidence>
<dbReference type="PANTHER" id="PTHR19290">
    <property type="entry name" value="BASIC HELIX-LOOP-HELIX PROTEIN NEUROGENIN-RELATED"/>
    <property type="match status" value="1"/>
</dbReference>
<feature type="region of interest" description="Disordered" evidence="7">
    <location>
        <begin position="117"/>
        <end position="212"/>
    </location>
</feature>
<dbReference type="GO" id="GO:0009653">
    <property type="term" value="P:anatomical structure morphogenesis"/>
    <property type="evidence" value="ECO:0007669"/>
    <property type="project" value="TreeGrafter"/>
</dbReference>
<dbReference type="SMART" id="SM00353">
    <property type="entry name" value="HLH"/>
    <property type="match status" value="1"/>
</dbReference>
<feature type="region of interest" description="Disordered" evidence="7">
    <location>
        <begin position="233"/>
        <end position="276"/>
    </location>
</feature>
<dbReference type="AlphaFoldDB" id="A0A7R9JZ77"/>
<dbReference type="CDD" id="cd11421">
    <property type="entry name" value="bHLH_TS_ATOH8"/>
    <property type="match status" value="1"/>
</dbReference>
<feature type="compositionally biased region" description="Low complexity" evidence="7">
    <location>
        <begin position="154"/>
        <end position="166"/>
    </location>
</feature>
<evidence type="ECO:0000256" key="6">
    <source>
        <dbReference type="ARBA" id="ARBA00023242"/>
    </source>
</evidence>
<sequence>MYYSGNDPGEHLCNSDLTNPIITKEDNPCNSRIYYTGLRVTIPVLKDSSSPIERSYFNLEILGLVVPCLWSKSIAGTTMSVVERDAGFCSGGDDDDLPTDVSEDSIELKSRLLSSNKRKGAELRKGEEPLQKKMHLSEQKDSFLPDDDAGSHETFTSRSSPSPFRPWSGQEQLAIPKPCPTPLHTTPTLVSLPLQRHPPSTPVSPHLQSPTLPPTIKRPLLCLPPQTAYLPPQITHLPLRRPPDITAHSRSSESICPSFSPPPHRPPSRLPPSPCHERIPLILHQQEEPLSLVLRDDRNAESSRRGKRLNGVDKRSRPDDRHLSGNRVGHYPDLDQARPNCPQYGKCDPRLPQTVTSDSLKCESEVEDLSDRQKTSPNAKFSVECLLGSKRNQEDQQRPGPSSTSSTCSQGEQKPHSSQRNYKNMTRERRIEANARERTRVHTISAAFDTLRHTIPAYSHNQKLSKLSVLRIACSYILSLSRIAGQDYSEDQSQPSITDCVSLVTKTIQTEGKLRRKKDD</sequence>
<feature type="compositionally biased region" description="Basic and acidic residues" evidence="7">
    <location>
        <begin position="294"/>
        <end position="323"/>
    </location>
</feature>
<protein>
    <recommendedName>
        <fullName evidence="8">BHLH domain-containing protein</fullName>
    </recommendedName>
</protein>
<dbReference type="SUPFAM" id="SSF47459">
    <property type="entry name" value="HLH, helix-loop-helix DNA-binding domain"/>
    <property type="match status" value="1"/>
</dbReference>
<evidence type="ECO:0000256" key="3">
    <source>
        <dbReference type="ARBA" id="ARBA00023015"/>
    </source>
</evidence>
<dbReference type="GO" id="GO:0070888">
    <property type="term" value="F:E-box binding"/>
    <property type="evidence" value="ECO:0007669"/>
    <property type="project" value="TreeGrafter"/>
</dbReference>
<evidence type="ECO:0000313" key="9">
    <source>
        <dbReference type="EMBL" id="CAD7593966.1"/>
    </source>
</evidence>
<feature type="region of interest" description="Disordered" evidence="7">
    <location>
        <begin position="290"/>
        <end position="359"/>
    </location>
</feature>
<dbReference type="InterPro" id="IPR050359">
    <property type="entry name" value="bHLH_transcription_factors"/>
</dbReference>